<dbReference type="InParanoid" id="B2W9D4"/>
<sequence>MPHLKSSPLLHLHPYTHYEIADQPALELLASAEPEELILTSYSSSVLMSNSSTTTFRRSGTETPRSNFLRCGKRKSDWLVSMTIDRLRWMSFQKTSEFENLSSVMEQIRNRESTFLRRPDWDFDVEGGDTSDEDESEDGSEYEATEPDEMEQDERPCIHYQRQF</sequence>
<reference evidence="3" key="1">
    <citation type="journal article" date="2013" name="G3 (Bethesda)">
        <title>Comparative genomics of a plant-pathogenic fungus, Pyrenophora tritici-repentis, reveals transduplication and the impact of repeat elements on pathogenicity and population divergence.</title>
        <authorList>
            <person name="Manning V.A."/>
            <person name="Pandelova I."/>
            <person name="Dhillon B."/>
            <person name="Wilhelm L.J."/>
            <person name="Goodwin S.B."/>
            <person name="Berlin A.M."/>
            <person name="Figueroa M."/>
            <person name="Freitag M."/>
            <person name="Hane J.K."/>
            <person name="Henrissat B."/>
            <person name="Holman W.H."/>
            <person name="Kodira C.D."/>
            <person name="Martin J."/>
            <person name="Oliver R.P."/>
            <person name="Robbertse B."/>
            <person name="Schackwitz W."/>
            <person name="Schwartz D.C."/>
            <person name="Spatafora J.W."/>
            <person name="Turgeon B.G."/>
            <person name="Yandava C."/>
            <person name="Young S."/>
            <person name="Zhou S."/>
            <person name="Zeng Q."/>
            <person name="Grigoriev I.V."/>
            <person name="Ma L.-J."/>
            <person name="Ciuffetti L.M."/>
        </authorList>
    </citation>
    <scope>NUCLEOTIDE SEQUENCE [LARGE SCALE GENOMIC DNA]</scope>
    <source>
        <strain evidence="3">Pt-1C-BFP</strain>
    </source>
</reference>
<evidence type="ECO:0000313" key="3">
    <source>
        <dbReference type="Proteomes" id="UP000001471"/>
    </source>
</evidence>
<protein>
    <submittedName>
        <fullName evidence="2">Uncharacterized protein</fullName>
    </submittedName>
</protein>
<dbReference type="Proteomes" id="UP000001471">
    <property type="component" value="Unassembled WGS sequence"/>
</dbReference>
<proteinExistence type="predicted"/>
<gene>
    <name evidence="2" type="ORF">PTRG_06592</name>
</gene>
<evidence type="ECO:0000313" key="2">
    <source>
        <dbReference type="EMBL" id="EDU49512.1"/>
    </source>
</evidence>
<organism evidence="2 3">
    <name type="scientific">Pyrenophora tritici-repentis (strain Pt-1C-BFP)</name>
    <name type="common">Wheat tan spot fungus</name>
    <name type="synonym">Drechslera tritici-repentis</name>
    <dbReference type="NCBI Taxonomy" id="426418"/>
    <lineage>
        <taxon>Eukaryota</taxon>
        <taxon>Fungi</taxon>
        <taxon>Dikarya</taxon>
        <taxon>Ascomycota</taxon>
        <taxon>Pezizomycotina</taxon>
        <taxon>Dothideomycetes</taxon>
        <taxon>Pleosporomycetidae</taxon>
        <taxon>Pleosporales</taxon>
        <taxon>Pleosporineae</taxon>
        <taxon>Pleosporaceae</taxon>
        <taxon>Pyrenophora</taxon>
    </lineage>
</organism>
<accession>B2W9D4</accession>
<name>B2W9D4_PYRTR</name>
<evidence type="ECO:0000256" key="1">
    <source>
        <dbReference type="SAM" id="MobiDB-lite"/>
    </source>
</evidence>
<feature type="compositionally biased region" description="Acidic residues" evidence="1">
    <location>
        <begin position="122"/>
        <end position="152"/>
    </location>
</feature>
<dbReference type="AlphaFoldDB" id="B2W9D4"/>
<dbReference type="EMBL" id="DS231620">
    <property type="protein sequence ID" value="EDU49512.1"/>
    <property type="molecule type" value="Genomic_DNA"/>
</dbReference>
<dbReference type="HOGENOM" id="CLU_1619910_0_0_1"/>
<feature type="region of interest" description="Disordered" evidence="1">
    <location>
        <begin position="120"/>
        <end position="164"/>
    </location>
</feature>